<evidence type="ECO:0000256" key="5">
    <source>
        <dbReference type="ARBA" id="ARBA00022692"/>
    </source>
</evidence>
<keyword evidence="12" id="KW-1185">Reference proteome</keyword>
<dbReference type="Proteomes" id="UP001501591">
    <property type="component" value="Unassembled WGS sequence"/>
</dbReference>
<feature type="transmembrane region" description="Helical" evidence="9">
    <location>
        <begin position="69"/>
        <end position="86"/>
    </location>
</feature>
<evidence type="ECO:0000256" key="1">
    <source>
        <dbReference type="ARBA" id="ARBA00004429"/>
    </source>
</evidence>
<keyword evidence="2" id="KW-0813">Transport</keyword>
<keyword evidence="7 9" id="KW-0472">Membrane</keyword>
<feature type="domain" description="Tripartite ATP-independent periplasmic transporters DctQ component" evidence="10">
    <location>
        <begin position="46"/>
        <end position="172"/>
    </location>
</feature>
<keyword evidence="3" id="KW-1003">Cell membrane</keyword>
<reference evidence="12" key="1">
    <citation type="journal article" date="2019" name="Int. J. Syst. Evol. Microbiol.">
        <title>The Global Catalogue of Microorganisms (GCM) 10K type strain sequencing project: providing services to taxonomists for standard genome sequencing and annotation.</title>
        <authorList>
            <consortium name="The Broad Institute Genomics Platform"/>
            <consortium name="The Broad Institute Genome Sequencing Center for Infectious Disease"/>
            <person name="Wu L."/>
            <person name="Ma J."/>
        </authorList>
    </citation>
    <scope>NUCLEOTIDE SEQUENCE [LARGE SCALE GENOMIC DNA]</scope>
    <source>
        <strain evidence="12">JCM 17024</strain>
    </source>
</reference>
<evidence type="ECO:0000256" key="2">
    <source>
        <dbReference type="ARBA" id="ARBA00022448"/>
    </source>
</evidence>
<protein>
    <recommendedName>
        <fullName evidence="10">Tripartite ATP-independent periplasmic transporters DctQ component domain-containing protein</fullName>
    </recommendedName>
</protein>
<evidence type="ECO:0000259" key="10">
    <source>
        <dbReference type="Pfam" id="PF04290"/>
    </source>
</evidence>
<evidence type="ECO:0000256" key="4">
    <source>
        <dbReference type="ARBA" id="ARBA00022519"/>
    </source>
</evidence>
<accession>A0ABP7NA57</accession>
<comment type="similarity">
    <text evidence="8">Belongs to the TRAP transporter small permease family.</text>
</comment>
<evidence type="ECO:0000256" key="7">
    <source>
        <dbReference type="ARBA" id="ARBA00023136"/>
    </source>
</evidence>
<keyword evidence="6 9" id="KW-1133">Transmembrane helix</keyword>
<dbReference type="InterPro" id="IPR055348">
    <property type="entry name" value="DctQ"/>
</dbReference>
<dbReference type="InterPro" id="IPR007387">
    <property type="entry name" value="TRAP_DctQ"/>
</dbReference>
<evidence type="ECO:0000313" key="12">
    <source>
        <dbReference type="Proteomes" id="UP001501591"/>
    </source>
</evidence>
<comment type="subcellular location">
    <subcellularLocation>
        <location evidence="1">Cell inner membrane</location>
        <topology evidence="1">Multi-pass membrane protein</topology>
    </subcellularLocation>
</comment>
<evidence type="ECO:0000313" key="11">
    <source>
        <dbReference type="EMBL" id="GAA3941032.1"/>
    </source>
</evidence>
<feature type="transmembrane region" description="Helical" evidence="9">
    <location>
        <begin position="145"/>
        <end position="165"/>
    </location>
</feature>
<name>A0ABP7NA57_9MICO</name>
<organism evidence="11 12">
    <name type="scientific">Microbacterium soli</name>
    <dbReference type="NCBI Taxonomy" id="446075"/>
    <lineage>
        <taxon>Bacteria</taxon>
        <taxon>Bacillati</taxon>
        <taxon>Actinomycetota</taxon>
        <taxon>Actinomycetes</taxon>
        <taxon>Micrococcales</taxon>
        <taxon>Microbacteriaceae</taxon>
        <taxon>Microbacterium</taxon>
    </lineage>
</organism>
<dbReference type="PANTHER" id="PTHR35011">
    <property type="entry name" value="2,3-DIKETO-L-GULONATE TRAP TRANSPORTER SMALL PERMEASE PROTEIN YIAM"/>
    <property type="match status" value="1"/>
</dbReference>
<evidence type="ECO:0000256" key="3">
    <source>
        <dbReference type="ARBA" id="ARBA00022475"/>
    </source>
</evidence>
<sequence>METRVTHRPADRRSVWTILVDGLVRATGVIDRVQVALCAVLLFALFVVIINGVMFRYVLNSSLVWSDELARIVGIWVVFLGIACAHRRNEHVSVSSVLRFIPGIRARNASRIGEMITLGLCVVITIVGTMATVNNFTVGQITPALQLPIGIAYAAIPVGFGTMALQSVVRLLAPGVLGMASDSIGPDAEGGA</sequence>
<dbReference type="PANTHER" id="PTHR35011:SF2">
    <property type="entry name" value="2,3-DIKETO-L-GULONATE TRAP TRANSPORTER SMALL PERMEASE PROTEIN YIAM"/>
    <property type="match status" value="1"/>
</dbReference>
<gene>
    <name evidence="11" type="ORF">GCM10022383_18560</name>
</gene>
<dbReference type="Pfam" id="PF04290">
    <property type="entry name" value="DctQ"/>
    <property type="match status" value="1"/>
</dbReference>
<keyword evidence="4" id="KW-0997">Cell inner membrane</keyword>
<evidence type="ECO:0000256" key="6">
    <source>
        <dbReference type="ARBA" id="ARBA00022989"/>
    </source>
</evidence>
<evidence type="ECO:0000256" key="9">
    <source>
        <dbReference type="SAM" id="Phobius"/>
    </source>
</evidence>
<keyword evidence="5 9" id="KW-0812">Transmembrane</keyword>
<feature type="transmembrane region" description="Helical" evidence="9">
    <location>
        <begin position="35"/>
        <end position="57"/>
    </location>
</feature>
<feature type="transmembrane region" description="Helical" evidence="9">
    <location>
        <begin position="115"/>
        <end position="133"/>
    </location>
</feature>
<dbReference type="RefSeq" id="WP_344819275.1">
    <property type="nucleotide sequence ID" value="NZ_BAABCP010000001.1"/>
</dbReference>
<comment type="caution">
    <text evidence="11">The sequence shown here is derived from an EMBL/GenBank/DDBJ whole genome shotgun (WGS) entry which is preliminary data.</text>
</comment>
<proteinExistence type="inferred from homology"/>
<evidence type="ECO:0000256" key="8">
    <source>
        <dbReference type="ARBA" id="ARBA00038436"/>
    </source>
</evidence>
<dbReference type="EMBL" id="BAABCP010000001">
    <property type="protein sequence ID" value="GAA3941032.1"/>
    <property type="molecule type" value="Genomic_DNA"/>
</dbReference>